<dbReference type="SMART" id="SM00829">
    <property type="entry name" value="PKS_ER"/>
    <property type="match status" value="1"/>
</dbReference>
<protein>
    <recommendedName>
        <fullName evidence="1">Enoyl reductase (ER) domain-containing protein</fullName>
    </recommendedName>
</protein>
<dbReference type="InterPro" id="IPR011032">
    <property type="entry name" value="GroES-like_sf"/>
</dbReference>
<dbReference type="GO" id="GO:0016491">
    <property type="term" value="F:oxidoreductase activity"/>
    <property type="evidence" value="ECO:0007669"/>
    <property type="project" value="InterPro"/>
</dbReference>
<name>A0A9W8NLJ9_9PEZI</name>
<dbReference type="EMBL" id="JANPWZ010000123">
    <property type="protein sequence ID" value="KAJ3579180.1"/>
    <property type="molecule type" value="Genomic_DNA"/>
</dbReference>
<dbReference type="Proteomes" id="UP001148614">
    <property type="component" value="Unassembled WGS sequence"/>
</dbReference>
<comment type="caution">
    <text evidence="2">The sequence shown here is derived from an EMBL/GenBank/DDBJ whole genome shotgun (WGS) entry which is preliminary data.</text>
</comment>
<evidence type="ECO:0000313" key="2">
    <source>
        <dbReference type="EMBL" id="KAJ3579180.1"/>
    </source>
</evidence>
<reference evidence="2" key="1">
    <citation type="submission" date="2022-07" db="EMBL/GenBank/DDBJ databases">
        <title>Genome Sequence of Xylaria arbuscula.</title>
        <authorList>
            <person name="Buettner E."/>
        </authorList>
    </citation>
    <scope>NUCLEOTIDE SEQUENCE</scope>
    <source>
        <strain evidence="2">VT107</strain>
    </source>
</reference>
<dbReference type="InterPro" id="IPR020843">
    <property type="entry name" value="ER"/>
</dbReference>
<dbReference type="Pfam" id="PF00107">
    <property type="entry name" value="ADH_zinc_N"/>
    <property type="match status" value="1"/>
</dbReference>
<dbReference type="VEuPathDB" id="FungiDB:F4678DRAFT_439180"/>
<dbReference type="Pfam" id="PF08240">
    <property type="entry name" value="ADH_N"/>
    <property type="match status" value="1"/>
</dbReference>
<dbReference type="InterPro" id="IPR051397">
    <property type="entry name" value="Zn-ADH-like_protein"/>
</dbReference>
<dbReference type="InterPro" id="IPR013154">
    <property type="entry name" value="ADH-like_N"/>
</dbReference>
<dbReference type="InterPro" id="IPR013149">
    <property type="entry name" value="ADH-like_C"/>
</dbReference>
<dbReference type="AlphaFoldDB" id="A0A9W8NLJ9"/>
<dbReference type="GO" id="GO:0005739">
    <property type="term" value="C:mitochondrion"/>
    <property type="evidence" value="ECO:0007669"/>
    <property type="project" value="TreeGrafter"/>
</dbReference>
<gene>
    <name evidence="2" type="ORF">NPX13_g1378</name>
</gene>
<evidence type="ECO:0000313" key="3">
    <source>
        <dbReference type="Proteomes" id="UP001148614"/>
    </source>
</evidence>
<dbReference type="CDD" id="cd08273">
    <property type="entry name" value="MDR8"/>
    <property type="match status" value="1"/>
</dbReference>
<dbReference type="Gene3D" id="3.40.50.720">
    <property type="entry name" value="NAD(P)-binding Rossmann-like Domain"/>
    <property type="match status" value="1"/>
</dbReference>
<sequence length="310" mass="33486">MTAIRKVVIPEFGGVDVLKVVDDVCEPPPLGHVQIATEYSGFSGADINMRKGIYPFMKKAPLTPGYCLVGKITATGEGANAFQPGDIVAVLTKYDAEATLVNQPEKYCIKVPDGIDHKQATALLCDWNTGYSMAVHTAKVTKGQRIFVHGLSGAVGYSLMSICMLQGAEVYGTASERNHAELKSRGAHPFVYTNKDWIQAMKDLGGADAVFDPLGYDSFDESYSILSKDGILVGFGTNKQSLNGGEGNPVGSVVKMLARGLNPLSHKSTTFFGLSRDNSHYVENIKNLLSMLKTGEITVPIKNVWDMEDI</sequence>
<evidence type="ECO:0000259" key="1">
    <source>
        <dbReference type="SMART" id="SM00829"/>
    </source>
</evidence>
<dbReference type="SUPFAM" id="SSF51735">
    <property type="entry name" value="NAD(P)-binding Rossmann-fold domains"/>
    <property type="match status" value="1"/>
</dbReference>
<organism evidence="2 3">
    <name type="scientific">Xylaria arbuscula</name>
    <dbReference type="NCBI Taxonomy" id="114810"/>
    <lineage>
        <taxon>Eukaryota</taxon>
        <taxon>Fungi</taxon>
        <taxon>Dikarya</taxon>
        <taxon>Ascomycota</taxon>
        <taxon>Pezizomycotina</taxon>
        <taxon>Sordariomycetes</taxon>
        <taxon>Xylariomycetidae</taxon>
        <taxon>Xylariales</taxon>
        <taxon>Xylariaceae</taxon>
        <taxon>Xylaria</taxon>
    </lineage>
</organism>
<accession>A0A9W8NLJ9</accession>
<dbReference type="PANTHER" id="PTHR43677:SF4">
    <property type="entry name" value="QUINONE OXIDOREDUCTASE-LIKE PROTEIN 2"/>
    <property type="match status" value="1"/>
</dbReference>
<dbReference type="PANTHER" id="PTHR43677">
    <property type="entry name" value="SHORT-CHAIN DEHYDROGENASE/REDUCTASE"/>
    <property type="match status" value="1"/>
</dbReference>
<proteinExistence type="predicted"/>
<keyword evidence="3" id="KW-1185">Reference proteome</keyword>
<feature type="domain" description="Enoyl reductase (ER)" evidence="1">
    <location>
        <begin position="13"/>
        <end position="310"/>
    </location>
</feature>
<dbReference type="SUPFAM" id="SSF50129">
    <property type="entry name" value="GroES-like"/>
    <property type="match status" value="1"/>
</dbReference>
<dbReference type="InterPro" id="IPR036291">
    <property type="entry name" value="NAD(P)-bd_dom_sf"/>
</dbReference>
<dbReference type="Gene3D" id="3.90.180.10">
    <property type="entry name" value="Medium-chain alcohol dehydrogenases, catalytic domain"/>
    <property type="match status" value="1"/>
</dbReference>